<dbReference type="KEGG" id="ftj:FTUN_4008"/>
<feature type="region of interest" description="Disordered" evidence="1">
    <location>
        <begin position="21"/>
        <end position="44"/>
    </location>
</feature>
<reference evidence="3" key="1">
    <citation type="submission" date="2020-05" db="EMBL/GenBank/DDBJ databases">
        <title>Frigoriglobus tundricola gen. nov., sp. nov., a psychrotolerant cellulolytic planctomycete of the family Gemmataceae with two divergent copies of 16S rRNA gene.</title>
        <authorList>
            <person name="Kulichevskaya I.S."/>
            <person name="Ivanova A.A."/>
            <person name="Naumoff D.G."/>
            <person name="Beletsky A.V."/>
            <person name="Rijpstra W.I.C."/>
            <person name="Sinninghe Damste J.S."/>
            <person name="Mardanov A.V."/>
            <person name="Ravin N.V."/>
            <person name="Dedysh S.N."/>
        </authorList>
    </citation>
    <scope>NUCLEOTIDE SEQUENCE [LARGE SCALE GENOMIC DNA]</scope>
    <source>
        <strain evidence="3">PL17</strain>
    </source>
</reference>
<evidence type="ECO:0000256" key="1">
    <source>
        <dbReference type="SAM" id="MobiDB-lite"/>
    </source>
</evidence>
<dbReference type="EMBL" id="CP053452">
    <property type="protein sequence ID" value="QJW96451.1"/>
    <property type="molecule type" value="Genomic_DNA"/>
</dbReference>
<dbReference type="AlphaFoldDB" id="A0A6M5YT49"/>
<accession>A0A6M5YT49</accession>
<proteinExistence type="predicted"/>
<protein>
    <submittedName>
        <fullName evidence="2">Uncharacterized protein</fullName>
    </submittedName>
</protein>
<name>A0A6M5YT49_9BACT</name>
<keyword evidence="3" id="KW-1185">Reference proteome</keyword>
<evidence type="ECO:0000313" key="2">
    <source>
        <dbReference type="EMBL" id="QJW96451.1"/>
    </source>
</evidence>
<dbReference type="Proteomes" id="UP000503447">
    <property type="component" value="Chromosome"/>
</dbReference>
<sequence length="44" mass="4751">MSLRESGTTLIETHRSICECSPAGSDSFTKRPVNTAKNPGDDKL</sequence>
<evidence type="ECO:0000313" key="3">
    <source>
        <dbReference type="Proteomes" id="UP000503447"/>
    </source>
</evidence>
<gene>
    <name evidence="2" type="ORF">FTUN_4008</name>
</gene>
<organism evidence="2 3">
    <name type="scientific">Frigoriglobus tundricola</name>
    <dbReference type="NCBI Taxonomy" id="2774151"/>
    <lineage>
        <taxon>Bacteria</taxon>
        <taxon>Pseudomonadati</taxon>
        <taxon>Planctomycetota</taxon>
        <taxon>Planctomycetia</taxon>
        <taxon>Gemmatales</taxon>
        <taxon>Gemmataceae</taxon>
        <taxon>Frigoriglobus</taxon>
    </lineage>
</organism>